<gene>
    <name evidence="1" type="ORF">KIN_22440</name>
</gene>
<keyword evidence="2" id="KW-1185">Reference proteome</keyword>
<sequence>MHTVARNGHHSLSEDIELVSAMYSYFQAQTQAMKMRAGLVSEAANYESGLIMIAYEQSYRTRFVKTMEDGDDDAVIYQLFEADFEICDAVFSYYS</sequence>
<dbReference type="AlphaFoldDB" id="A0A6N6JH46"/>
<proteinExistence type="predicted"/>
<dbReference type="RefSeq" id="WP_159806892.1">
    <property type="nucleotide sequence ID" value="NZ_BLJE01000002.1"/>
</dbReference>
<protein>
    <submittedName>
        <fullName evidence="1">Uncharacterized protein</fullName>
    </submittedName>
</protein>
<dbReference type="OrthoDB" id="9931144at2"/>
<comment type="caution">
    <text evidence="1">The sequence shown here is derived from an EMBL/GenBank/DDBJ whole genome shotgun (WGS) entry which is preliminary data.</text>
</comment>
<organism evidence="1 2">
    <name type="scientific">Litoreibacter roseus</name>
    <dbReference type="NCBI Taxonomy" id="2601869"/>
    <lineage>
        <taxon>Bacteria</taxon>
        <taxon>Pseudomonadati</taxon>
        <taxon>Pseudomonadota</taxon>
        <taxon>Alphaproteobacteria</taxon>
        <taxon>Rhodobacterales</taxon>
        <taxon>Roseobacteraceae</taxon>
        <taxon>Litoreibacter</taxon>
    </lineage>
</organism>
<evidence type="ECO:0000313" key="1">
    <source>
        <dbReference type="EMBL" id="GFE65170.1"/>
    </source>
</evidence>
<evidence type="ECO:0000313" key="2">
    <source>
        <dbReference type="Proteomes" id="UP000436822"/>
    </source>
</evidence>
<accession>A0A6N6JH46</accession>
<name>A0A6N6JH46_9RHOB</name>
<dbReference type="EMBL" id="BLJE01000002">
    <property type="protein sequence ID" value="GFE65170.1"/>
    <property type="molecule type" value="Genomic_DNA"/>
</dbReference>
<dbReference type="Proteomes" id="UP000436822">
    <property type="component" value="Unassembled WGS sequence"/>
</dbReference>
<reference evidence="1 2" key="1">
    <citation type="submission" date="2019-12" db="EMBL/GenBank/DDBJ databases">
        <title>Litoreibacter badius sp. nov., a novel bacteriochlorophyll a-containing bacterium in the genus Litoreibacter.</title>
        <authorList>
            <person name="Kanamuro M."/>
            <person name="Takabe Y."/>
            <person name="Mori K."/>
            <person name="Takaichi S."/>
            <person name="Hanada S."/>
        </authorList>
    </citation>
    <scope>NUCLEOTIDE SEQUENCE [LARGE SCALE GENOMIC DNA]</scope>
    <source>
        <strain evidence="1 2">K6</strain>
    </source>
</reference>